<dbReference type="Proteomes" id="UP000177122">
    <property type="component" value="Unassembled WGS sequence"/>
</dbReference>
<dbReference type="EMBL" id="MHLI01000002">
    <property type="protein sequence ID" value="OGZ06467.1"/>
    <property type="molecule type" value="Genomic_DNA"/>
</dbReference>
<dbReference type="SUPFAM" id="SSF51735">
    <property type="entry name" value="NAD(P)-binding Rossmann-fold domains"/>
    <property type="match status" value="1"/>
</dbReference>
<accession>A0A1G2CYX0</accession>
<organism evidence="2 3">
    <name type="scientific">Candidatus Lloydbacteria bacterium RIFCSPHIGHO2_01_FULL_49_22</name>
    <dbReference type="NCBI Taxonomy" id="1798658"/>
    <lineage>
        <taxon>Bacteria</taxon>
        <taxon>Candidatus Lloydiibacteriota</taxon>
    </lineage>
</organism>
<sequence length="304" mass="33060">MDIQQKRAVVTGGAGFIGSHLVDALLLRGYAVDVIDNLEAGKKELVNPKARFHLLDIRNYEDILPVIKGADVVFHLAALPRVQCSIDDPKLSDEVNARGTLNVLTAVKEGGAKKFILSSSCAVYGNNETQPLHEGLAVSPLSPYALQKSIGEEYAKLFSLLYGTATVSLRYFNVYGPRLDPEGPYALVIGLLLRLRKEGKPLTITGDGEQTRDFTHVRDVVRANILAAESAAVSRGETINIGSGKNITINRLAALIGGAVEYIPARKEPRDTRADILKAKELLGWEPTVAFEDGIAELLREWGF</sequence>
<evidence type="ECO:0000259" key="1">
    <source>
        <dbReference type="Pfam" id="PF01370"/>
    </source>
</evidence>
<comment type="caution">
    <text evidence="2">The sequence shown here is derived from an EMBL/GenBank/DDBJ whole genome shotgun (WGS) entry which is preliminary data.</text>
</comment>
<dbReference type="AlphaFoldDB" id="A0A1G2CYX0"/>
<evidence type="ECO:0000313" key="2">
    <source>
        <dbReference type="EMBL" id="OGZ06467.1"/>
    </source>
</evidence>
<dbReference type="Gene3D" id="3.40.50.720">
    <property type="entry name" value="NAD(P)-binding Rossmann-like Domain"/>
    <property type="match status" value="1"/>
</dbReference>
<evidence type="ECO:0000313" key="3">
    <source>
        <dbReference type="Proteomes" id="UP000177122"/>
    </source>
</evidence>
<dbReference type="Pfam" id="PF01370">
    <property type="entry name" value="Epimerase"/>
    <property type="match status" value="1"/>
</dbReference>
<reference evidence="2 3" key="1">
    <citation type="journal article" date="2016" name="Nat. Commun.">
        <title>Thousands of microbial genomes shed light on interconnected biogeochemical processes in an aquifer system.</title>
        <authorList>
            <person name="Anantharaman K."/>
            <person name="Brown C.T."/>
            <person name="Hug L.A."/>
            <person name="Sharon I."/>
            <person name="Castelle C.J."/>
            <person name="Probst A.J."/>
            <person name="Thomas B.C."/>
            <person name="Singh A."/>
            <person name="Wilkins M.J."/>
            <person name="Karaoz U."/>
            <person name="Brodie E.L."/>
            <person name="Williams K.H."/>
            <person name="Hubbard S.S."/>
            <person name="Banfield J.F."/>
        </authorList>
    </citation>
    <scope>NUCLEOTIDE SEQUENCE [LARGE SCALE GENOMIC DNA]</scope>
</reference>
<name>A0A1G2CYX0_9BACT</name>
<gene>
    <name evidence="2" type="ORF">A2845_06130</name>
</gene>
<dbReference type="PANTHER" id="PTHR43245:SF13">
    <property type="entry name" value="UDP-D-APIOSE_UDP-D-XYLOSE SYNTHASE 2"/>
    <property type="match status" value="1"/>
</dbReference>
<dbReference type="InterPro" id="IPR036291">
    <property type="entry name" value="NAD(P)-bd_dom_sf"/>
</dbReference>
<protein>
    <recommendedName>
        <fullName evidence="1">NAD-dependent epimerase/dehydratase domain-containing protein</fullName>
    </recommendedName>
</protein>
<feature type="domain" description="NAD-dependent epimerase/dehydratase" evidence="1">
    <location>
        <begin position="9"/>
        <end position="242"/>
    </location>
</feature>
<dbReference type="InterPro" id="IPR050177">
    <property type="entry name" value="Lipid_A_modif_metabolic_enz"/>
</dbReference>
<dbReference type="InterPro" id="IPR001509">
    <property type="entry name" value="Epimerase_deHydtase"/>
</dbReference>
<dbReference type="PANTHER" id="PTHR43245">
    <property type="entry name" value="BIFUNCTIONAL POLYMYXIN RESISTANCE PROTEIN ARNA"/>
    <property type="match status" value="1"/>
</dbReference>
<proteinExistence type="predicted"/>